<accession>A0A5Q0GYT8</accession>
<dbReference type="SUPFAM" id="SSF159888">
    <property type="entry name" value="YdhG-like"/>
    <property type="match status" value="1"/>
</dbReference>
<dbReference type="InterPro" id="IPR014922">
    <property type="entry name" value="YdhG-like"/>
</dbReference>
<reference evidence="3" key="1">
    <citation type="journal article" date="2021" name="Curr. Microbiol.">
        <title>Complete genome of nocamycin-producing strain Saccharothrix syringae NRRL B-16468 reveals the biosynthetic potential for secondary metabolites.</title>
        <authorList>
            <person name="Mo X."/>
            <person name="Yang S."/>
        </authorList>
    </citation>
    <scope>NUCLEOTIDE SEQUENCE [LARGE SCALE GENOMIC DNA]</scope>
    <source>
        <strain evidence="3">ATCC 51364 / DSM 43886 / JCM 6844 / KCTC 9398 / NBRC 14523 / NRRL B-16468 / INA 2240</strain>
    </source>
</reference>
<organism evidence="2 3">
    <name type="scientific">Saccharothrix syringae</name>
    <name type="common">Nocardiopsis syringae</name>
    <dbReference type="NCBI Taxonomy" id="103733"/>
    <lineage>
        <taxon>Bacteria</taxon>
        <taxon>Bacillati</taxon>
        <taxon>Actinomycetota</taxon>
        <taxon>Actinomycetes</taxon>
        <taxon>Pseudonocardiales</taxon>
        <taxon>Pseudonocardiaceae</taxon>
        <taxon>Saccharothrix</taxon>
    </lineage>
</organism>
<dbReference type="KEGG" id="ssyi:EKG83_17645"/>
<dbReference type="Pfam" id="PF08818">
    <property type="entry name" value="DUF1801"/>
    <property type="match status" value="1"/>
</dbReference>
<name>A0A5Q0GYT8_SACSY</name>
<dbReference type="EMBL" id="CP034550">
    <property type="protein sequence ID" value="QFZ19033.1"/>
    <property type="molecule type" value="Genomic_DNA"/>
</dbReference>
<dbReference type="Gene3D" id="3.90.1150.200">
    <property type="match status" value="1"/>
</dbReference>
<evidence type="ECO:0000313" key="3">
    <source>
        <dbReference type="Proteomes" id="UP000325787"/>
    </source>
</evidence>
<evidence type="ECO:0000313" key="2">
    <source>
        <dbReference type="EMBL" id="QFZ19033.1"/>
    </source>
</evidence>
<proteinExistence type="predicted"/>
<dbReference type="OrthoDB" id="192368at2"/>
<dbReference type="Proteomes" id="UP000325787">
    <property type="component" value="Chromosome"/>
</dbReference>
<dbReference type="RefSeq" id="WP_033433742.1">
    <property type="nucleotide sequence ID" value="NZ_CP034550.1"/>
</dbReference>
<feature type="domain" description="YdhG-like" evidence="1">
    <location>
        <begin position="15"/>
        <end position="111"/>
    </location>
</feature>
<keyword evidence="3" id="KW-1185">Reference proteome</keyword>
<evidence type="ECO:0000259" key="1">
    <source>
        <dbReference type="Pfam" id="PF08818"/>
    </source>
</evidence>
<dbReference type="AlphaFoldDB" id="A0A5Q0GYT8"/>
<gene>
    <name evidence="2" type="ORF">EKG83_17645</name>
</gene>
<protein>
    <submittedName>
        <fullName evidence="2">DUF1801 domain-containing protein</fullName>
    </submittedName>
</protein>
<sequence length="117" mass="12714">MTVTDYLAALDAPLRDIGEELRAVIDRALPGTTAAMWHGHPTWSAGDKPGRDPVCLVKAHRAHVTFGLWRGQDVDDPSGRLTPGARRMASVRLTGTGDVDAALFTAWLRQARDLDRG</sequence>